<dbReference type="InterPro" id="IPR042274">
    <property type="entry name" value="YycH/YycI_2"/>
</dbReference>
<reference evidence="4" key="2">
    <citation type="submission" date="2016-10" db="EMBL/GenBank/DDBJ databases">
        <authorList>
            <person name="Varghese N."/>
        </authorList>
    </citation>
    <scope>NUCLEOTIDE SEQUENCE [LARGE SCALE GENOMIC DNA]</scope>
    <source>
        <strain evidence="4">DSM 12489</strain>
    </source>
</reference>
<dbReference type="RefSeq" id="WP_083341281.1">
    <property type="nucleotide sequence ID" value="NZ_BSRA01000016.1"/>
</dbReference>
<reference evidence="2" key="3">
    <citation type="submission" date="2023-02" db="EMBL/GenBank/DDBJ databases">
        <title>Proposal of a novel subspecies: Alicyclobacillus hesperidum subspecies aegle.</title>
        <authorList>
            <person name="Goto K."/>
            <person name="Fujii T."/>
            <person name="Yasui K."/>
            <person name="Mochida K."/>
            <person name="Kato-Tanaka Y."/>
            <person name="Morohoshi S."/>
            <person name="An S.Y."/>
            <person name="Kasai H."/>
            <person name="Yokota A."/>
        </authorList>
    </citation>
    <scope>NUCLEOTIDE SEQUENCE</scope>
    <source>
        <strain evidence="2">DSM 12766</strain>
    </source>
</reference>
<protein>
    <submittedName>
        <fullName evidence="3">Two-component signal transduction system YycFG, regulatory protein YycH</fullName>
    </submittedName>
</protein>
<evidence type="ECO:0000259" key="1">
    <source>
        <dbReference type="Pfam" id="PF07435"/>
    </source>
</evidence>
<feature type="domain" description="Regulatory protein YycH" evidence="1">
    <location>
        <begin position="209"/>
        <end position="418"/>
    </location>
</feature>
<dbReference type="EMBL" id="BSRA01000016">
    <property type="protein sequence ID" value="GLV14757.1"/>
    <property type="molecule type" value="Genomic_DNA"/>
</dbReference>
<dbReference type="AlphaFoldDB" id="A0A1H2X4P7"/>
<keyword evidence="4" id="KW-1185">Reference proteome</keyword>
<dbReference type="EMBL" id="FNOJ01000018">
    <property type="protein sequence ID" value="SDW87757.1"/>
    <property type="molecule type" value="Genomic_DNA"/>
</dbReference>
<dbReference type="Pfam" id="PF07435">
    <property type="entry name" value="YycH"/>
    <property type="match status" value="1"/>
</dbReference>
<dbReference type="Proteomes" id="UP000182589">
    <property type="component" value="Unassembled WGS sequence"/>
</dbReference>
<dbReference type="Proteomes" id="UP001157137">
    <property type="component" value="Unassembled WGS sequence"/>
</dbReference>
<proteinExistence type="predicted"/>
<gene>
    <name evidence="2" type="ORF">Heshes_24410</name>
    <name evidence="3" type="ORF">SAMN04489725_11838</name>
</gene>
<accession>A0A1H2X4P7</accession>
<evidence type="ECO:0000313" key="4">
    <source>
        <dbReference type="Proteomes" id="UP000182589"/>
    </source>
</evidence>
<evidence type="ECO:0000313" key="3">
    <source>
        <dbReference type="EMBL" id="SDW87757.1"/>
    </source>
</evidence>
<reference evidence="3" key="1">
    <citation type="submission" date="2016-10" db="EMBL/GenBank/DDBJ databases">
        <authorList>
            <person name="de Groot N.N."/>
        </authorList>
    </citation>
    <scope>NUCLEOTIDE SEQUENCE [LARGE SCALE GENOMIC DNA]</scope>
    <source>
        <strain evidence="3">DSM 12489</strain>
    </source>
</reference>
<name>A0A1H2X4P7_9BACL</name>
<organism evidence="3 4">
    <name type="scientific">Alicyclobacillus hesperidum</name>
    <dbReference type="NCBI Taxonomy" id="89784"/>
    <lineage>
        <taxon>Bacteria</taxon>
        <taxon>Bacillati</taxon>
        <taxon>Bacillota</taxon>
        <taxon>Bacilli</taxon>
        <taxon>Bacillales</taxon>
        <taxon>Alicyclobacillaceae</taxon>
        <taxon>Alicyclobacillus</taxon>
    </lineage>
</organism>
<evidence type="ECO:0000313" key="2">
    <source>
        <dbReference type="EMBL" id="GLV14757.1"/>
    </source>
</evidence>
<dbReference type="Gene3D" id="3.30.310.160">
    <property type="entry name" value="YycH protein, domain 2"/>
    <property type="match status" value="1"/>
</dbReference>
<sequence>MMPSFLRTVKTAILVLLVASSMVLSFLLWSDNLQEGSEIGLAQPHSLPIAATPSLAQTIRPYEIDVETGDRHTVIRPGSAAYAFWTGQLLTARPMHPIVSTDMPNSATLRVSFQFGIPLNGAIGKSWLDGLGQELVGWQCRTIVIYAMPGWSTCSMALIGNDAGGQTQIFMEQTTLSVPSLESTAQSEAAEAPYSVWDDFEGESRVPENGHMQRIVYSYTEPEALPLIQSFFLNPQAITKIQENASTTLWTDGSRAVQIDKGADQLEYEDPNAGASGLHSEDYLTAIDFLHAHGGGPENLIGFDLLGMLTVNLNGPTLSFAQFVDGYPILDNAADYNLDIESGHVLEFDRPLWTLSTVVRQTQVSVIGQSQLISSLERLGSRVNVHTFHVELGYVPVRQSMPAGEIELEPAYYVTNNGGDVWVLDAVNGAIIAEGLA</sequence>
<dbReference type="STRING" id="89784.SAMN04489725_11838"/>
<dbReference type="InterPro" id="IPR009996">
    <property type="entry name" value="YycH"/>
</dbReference>